<dbReference type="Pfam" id="PF07714">
    <property type="entry name" value="PK_Tyr_Ser-Thr"/>
    <property type="match status" value="1"/>
</dbReference>
<dbReference type="Gene3D" id="3.30.200.20">
    <property type="entry name" value="Phosphorylase Kinase, domain 1"/>
    <property type="match status" value="1"/>
</dbReference>
<comment type="subcellular location">
    <subcellularLocation>
        <location evidence="1">Membrane</location>
        <topology evidence="1">Single-pass membrane protein</topology>
    </subcellularLocation>
</comment>
<proteinExistence type="predicted"/>
<dbReference type="SUPFAM" id="SSF52047">
    <property type="entry name" value="RNI-like"/>
    <property type="match status" value="1"/>
</dbReference>
<dbReference type="SMART" id="SM00219">
    <property type="entry name" value="TyrKc"/>
    <property type="match status" value="1"/>
</dbReference>
<dbReference type="InterPro" id="IPR020635">
    <property type="entry name" value="Tyr_kinase_cat_dom"/>
</dbReference>
<dbReference type="PANTHER" id="PTHR48006">
    <property type="entry name" value="LEUCINE-RICH REPEAT-CONTAINING PROTEIN DDB_G0281931-RELATED"/>
    <property type="match status" value="1"/>
</dbReference>
<dbReference type="Pfam" id="PF00560">
    <property type="entry name" value="LRR_1"/>
    <property type="match status" value="3"/>
</dbReference>
<dbReference type="InterPro" id="IPR051824">
    <property type="entry name" value="LRR_Rcpt-Like_S/T_Kinase"/>
</dbReference>
<dbReference type="SUPFAM" id="SSF56112">
    <property type="entry name" value="Protein kinase-like (PK-like)"/>
    <property type="match status" value="1"/>
</dbReference>
<reference evidence="14" key="1">
    <citation type="journal article" date="2016" name="Nature">
        <title>The genome of the seagrass Zostera marina reveals angiosperm adaptation to the sea.</title>
        <authorList>
            <person name="Olsen J.L."/>
            <person name="Rouze P."/>
            <person name="Verhelst B."/>
            <person name="Lin Y.-C."/>
            <person name="Bayer T."/>
            <person name="Collen J."/>
            <person name="Dattolo E."/>
            <person name="De Paoli E."/>
            <person name="Dittami S."/>
            <person name="Maumus F."/>
            <person name="Michel G."/>
            <person name="Kersting A."/>
            <person name="Lauritano C."/>
            <person name="Lohaus R."/>
            <person name="Toepel M."/>
            <person name="Tonon T."/>
            <person name="Vanneste K."/>
            <person name="Amirebrahimi M."/>
            <person name="Brakel J."/>
            <person name="Bostroem C."/>
            <person name="Chovatia M."/>
            <person name="Grimwood J."/>
            <person name="Jenkins J.W."/>
            <person name="Jueterbock A."/>
            <person name="Mraz A."/>
            <person name="Stam W.T."/>
            <person name="Tice H."/>
            <person name="Bornberg-Bauer E."/>
            <person name="Green P.J."/>
            <person name="Pearson G.A."/>
            <person name="Procaccini G."/>
            <person name="Duarte C.M."/>
            <person name="Schmutz J."/>
            <person name="Reusch T.B.H."/>
            <person name="Van de Peer Y."/>
        </authorList>
    </citation>
    <scope>NUCLEOTIDE SEQUENCE [LARGE SCALE GENOMIC DNA]</scope>
    <source>
        <strain evidence="14">cv. Finnish</strain>
    </source>
</reference>
<evidence type="ECO:0000259" key="12">
    <source>
        <dbReference type="PROSITE" id="PS50011"/>
    </source>
</evidence>
<dbReference type="GO" id="GO:0005524">
    <property type="term" value="F:ATP binding"/>
    <property type="evidence" value="ECO:0007669"/>
    <property type="project" value="InterPro"/>
</dbReference>
<dbReference type="STRING" id="29655.A0A0K9NZ01"/>
<feature type="signal peptide" evidence="11">
    <location>
        <begin position="1"/>
        <end position="24"/>
    </location>
</feature>
<dbReference type="InterPro" id="IPR032675">
    <property type="entry name" value="LRR_dom_sf"/>
</dbReference>
<dbReference type="GO" id="GO:0004713">
    <property type="term" value="F:protein tyrosine kinase activity"/>
    <property type="evidence" value="ECO:0007669"/>
    <property type="project" value="InterPro"/>
</dbReference>
<feature type="chain" id="PRO_5005527143" evidence="11">
    <location>
        <begin position="25"/>
        <end position="684"/>
    </location>
</feature>
<keyword evidence="7 10" id="KW-0472">Membrane</keyword>
<dbReference type="Proteomes" id="UP000036987">
    <property type="component" value="Unassembled WGS sequence"/>
</dbReference>
<evidence type="ECO:0000313" key="13">
    <source>
        <dbReference type="EMBL" id="KMZ61207.1"/>
    </source>
</evidence>
<dbReference type="AlphaFoldDB" id="A0A0K9NZ01"/>
<evidence type="ECO:0000256" key="7">
    <source>
        <dbReference type="ARBA" id="ARBA00023136"/>
    </source>
</evidence>
<comment type="caution">
    <text evidence="13">The sequence shown here is derived from an EMBL/GenBank/DDBJ whole genome shotgun (WGS) entry which is preliminary data.</text>
</comment>
<keyword evidence="14" id="KW-1185">Reference proteome</keyword>
<evidence type="ECO:0000256" key="4">
    <source>
        <dbReference type="ARBA" id="ARBA00022729"/>
    </source>
</evidence>
<keyword evidence="2" id="KW-0433">Leucine-rich repeat</keyword>
<dbReference type="Gene3D" id="1.10.510.10">
    <property type="entry name" value="Transferase(Phosphotransferase) domain 1"/>
    <property type="match status" value="1"/>
</dbReference>
<feature type="transmembrane region" description="Helical" evidence="10">
    <location>
        <begin position="389"/>
        <end position="411"/>
    </location>
</feature>
<evidence type="ECO:0000256" key="2">
    <source>
        <dbReference type="ARBA" id="ARBA00022614"/>
    </source>
</evidence>
<feature type="domain" description="Protein kinase" evidence="12">
    <location>
        <begin position="471"/>
        <end position="684"/>
    </location>
</feature>
<evidence type="ECO:0000256" key="1">
    <source>
        <dbReference type="ARBA" id="ARBA00004167"/>
    </source>
</evidence>
<evidence type="ECO:0000256" key="11">
    <source>
        <dbReference type="SAM" id="SignalP"/>
    </source>
</evidence>
<keyword evidence="6 10" id="KW-1133">Transmembrane helix</keyword>
<dbReference type="FunFam" id="3.80.10.10:FF:000413">
    <property type="entry name" value="Inactive leucine-rich repeat receptor-like protein kinase"/>
    <property type="match status" value="1"/>
</dbReference>
<accession>A0A0K9NZ01</accession>
<dbReference type="EMBL" id="LFYR01001520">
    <property type="protein sequence ID" value="KMZ61207.1"/>
    <property type="molecule type" value="Genomic_DNA"/>
</dbReference>
<evidence type="ECO:0000256" key="10">
    <source>
        <dbReference type="SAM" id="Phobius"/>
    </source>
</evidence>
<dbReference type="InterPro" id="IPR000719">
    <property type="entry name" value="Prot_kinase_dom"/>
</dbReference>
<dbReference type="GO" id="GO:0016020">
    <property type="term" value="C:membrane"/>
    <property type="evidence" value="ECO:0007669"/>
    <property type="project" value="UniProtKB-SubCell"/>
</dbReference>
<keyword evidence="5" id="KW-0677">Repeat</keyword>
<dbReference type="InterPro" id="IPR001611">
    <property type="entry name" value="Leu-rich_rpt"/>
</dbReference>
<name>A0A0K9NZ01_ZOSMR</name>
<keyword evidence="3 10" id="KW-0812">Transmembrane</keyword>
<protein>
    <submittedName>
        <fullName evidence="13">Protein kinase</fullName>
    </submittedName>
</protein>
<keyword evidence="9" id="KW-0325">Glycoprotein</keyword>
<keyword evidence="4 11" id="KW-0732">Signal</keyword>
<evidence type="ECO:0000256" key="6">
    <source>
        <dbReference type="ARBA" id="ARBA00022989"/>
    </source>
</evidence>
<dbReference type="GO" id="GO:0004672">
    <property type="term" value="F:protein kinase activity"/>
    <property type="evidence" value="ECO:0000318"/>
    <property type="project" value="GO_Central"/>
</dbReference>
<dbReference type="Pfam" id="PF13855">
    <property type="entry name" value="LRR_8"/>
    <property type="match status" value="1"/>
</dbReference>
<dbReference type="InterPro" id="IPR011009">
    <property type="entry name" value="Kinase-like_dom_sf"/>
</dbReference>
<sequence length="684" mass="75236">MGRNGCLMLFGLLMFLIEIPPTTQLQSSQSWALLRLQRMLNYPPFLAAWTGDNLSDVCSTDNPSATVVCYDESITQLEISGNEASPSRLPESFSIESFFVTLTGLPNLKVLKLSSLGLWGQLPAKIWRLSKLEILNLTSNYLSGYIPYELSFLTNLHTLILDENNLTGPVPDWFAASPMLTVLSITRNSLTSSLPESITTLSNLRVVRFSGNNLTGELPDLSTLTNLQLLDLDSNTFSSDFPKLQRKVTAVILSNNKFTGALPPDIGKYYLLHHLDISSNRFVGPLPAPVVLNLPSIQYLNISGNRFTGMLLNSTSCSNKLRFVDLSSNLLTGEIPICLNDSSNVKFEMNCLDATNQPQHKLPFCQINALAVGFGELPPVEKKTAAGRGGVICGAFAGGMALVGVVLFFGLKRANTKKENFTRTLAVHASYGFPSQSLHDSKAIKKAGRSVGISPYRSFSLEEIESATNNFESSALIEETRHCQVYAGKLKDDNSYITIRCLKMTKTVRIPPDLTKNIELIAKLRHRHLVSSLGHCFEYCLDDSSLCRLFLIFEHVPNGTLRTRISGDVGRKLSWTQRISAAIGVAKGIQFLHGGMMPGLFSNHTKSTNILLDQNLVAKISSYNLPLLCNEQEFGVIEDKIDVYDFGVVLLEIVTGKPIDSQDEIDATASQLKAEAQKQMEGHG</sequence>
<dbReference type="InterPro" id="IPR001245">
    <property type="entry name" value="Ser-Thr/Tyr_kinase_cat_dom"/>
</dbReference>
<evidence type="ECO:0000256" key="3">
    <source>
        <dbReference type="ARBA" id="ARBA00022692"/>
    </source>
</evidence>
<dbReference type="OrthoDB" id="676979at2759"/>
<evidence type="ECO:0000256" key="8">
    <source>
        <dbReference type="ARBA" id="ARBA00023170"/>
    </source>
</evidence>
<keyword evidence="13" id="KW-0808">Transferase</keyword>
<dbReference type="Gene3D" id="3.80.10.10">
    <property type="entry name" value="Ribonuclease Inhibitor"/>
    <property type="match status" value="2"/>
</dbReference>
<dbReference type="OMA" id="HEKCHEQ"/>
<evidence type="ECO:0000256" key="9">
    <source>
        <dbReference type="ARBA" id="ARBA00023180"/>
    </source>
</evidence>
<gene>
    <name evidence="13" type="ORF">ZOSMA_545G00030</name>
</gene>
<dbReference type="PROSITE" id="PS50011">
    <property type="entry name" value="PROTEIN_KINASE_DOM"/>
    <property type="match status" value="1"/>
</dbReference>
<keyword evidence="13" id="KW-0418">Kinase</keyword>
<evidence type="ECO:0000313" key="14">
    <source>
        <dbReference type="Proteomes" id="UP000036987"/>
    </source>
</evidence>
<dbReference type="PANTHER" id="PTHR48006:SF84">
    <property type="entry name" value="REPEAT TRANSMEMBRANE PROTEIN KINASE, PUTATIVE, EXPRESSED-RELATED"/>
    <property type="match status" value="1"/>
</dbReference>
<organism evidence="13 14">
    <name type="scientific">Zostera marina</name>
    <name type="common">Eelgrass</name>
    <dbReference type="NCBI Taxonomy" id="29655"/>
    <lineage>
        <taxon>Eukaryota</taxon>
        <taxon>Viridiplantae</taxon>
        <taxon>Streptophyta</taxon>
        <taxon>Embryophyta</taxon>
        <taxon>Tracheophyta</taxon>
        <taxon>Spermatophyta</taxon>
        <taxon>Magnoliopsida</taxon>
        <taxon>Liliopsida</taxon>
        <taxon>Zosteraceae</taxon>
        <taxon>Zostera</taxon>
    </lineage>
</organism>
<evidence type="ECO:0000256" key="5">
    <source>
        <dbReference type="ARBA" id="ARBA00022737"/>
    </source>
</evidence>
<dbReference type="GO" id="GO:0045088">
    <property type="term" value="P:regulation of innate immune response"/>
    <property type="evidence" value="ECO:0000318"/>
    <property type="project" value="GO_Central"/>
</dbReference>
<keyword evidence="8" id="KW-0675">Receptor</keyword>